<keyword evidence="3" id="KW-1185">Reference proteome</keyword>
<reference evidence="2 3" key="1">
    <citation type="submission" date="2015-03" db="EMBL/GenBank/DDBJ databases">
        <title>Genomics and transcriptomics of the oil-accumulating basidiomycete yeast T. oleaginosus allow insights into substrate utilization and the diverse evolutionary trajectories of mating systems in fungi.</title>
        <authorList>
            <consortium name="DOE Joint Genome Institute"/>
            <person name="Kourist R."/>
            <person name="Kracht O."/>
            <person name="Bracharz F."/>
            <person name="Lipzen A."/>
            <person name="Nolan M."/>
            <person name="Ohm R."/>
            <person name="Grigoriev I."/>
            <person name="Sun S."/>
            <person name="Heitman J."/>
            <person name="Bruck T."/>
            <person name="Nowrousian M."/>
        </authorList>
    </citation>
    <scope>NUCLEOTIDE SEQUENCE [LARGE SCALE GENOMIC DNA]</scope>
    <source>
        <strain evidence="2 3">IBC0246</strain>
    </source>
</reference>
<dbReference type="Proteomes" id="UP000053611">
    <property type="component" value="Unassembled WGS sequence"/>
</dbReference>
<organism evidence="2 3">
    <name type="scientific">Cutaneotrichosporon oleaginosum</name>
    <dbReference type="NCBI Taxonomy" id="879819"/>
    <lineage>
        <taxon>Eukaryota</taxon>
        <taxon>Fungi</taxon>
        <taxon>Dikarya</taxon>
        <taxon>Basidiomycota</taxon>
        <taxon>Agaricomycotina</taxon>
        <taxon>Tremellomycetes</taxon>
        <taxon>Trichosporonales</taxon>
        <taxon>Trichosporonaceae</taxon>
        <taxon>Cutaneotrichosporon</taxon>
    </lineage>
</organism>
<evidence type="ECO:0000313" key="2">
    <source>
        <dbReference type="EMBL" id="KLT44830.1"/>
    </source>
</evidence>
<feature type="region of interest" description="Disordered" evidence="1">
    <location>
        <begin position="121"/>
        <end position="147"/>
    </location>
</feature>
<dbReference type="OrthoDB" id="2579508at2759"/>
<protein>
    <submittedName>
        <fullName evidence="2">Uncharacterized protein</fullName>
    </submittedName>
</protein>
<name>A0A0J0XUT0_9TREE</name>
<feature type="compositionally biased region" description="Acidic residues" evidence="1">
    <location>
        <begin position="326"/>
        <end position="336"/>
    </location>
</feature>
<dbReference type="RefSeq" id="XP_018281321.1">
    <property type="nucleotide sequence ID" value="XM_018422235.1"/>
</dbReference>
<evidence type="ECO:0000313" key="3">
    <source>
        <dbReference type="Proteomes" id="UP000053611"/>
    </source>
</evidence>
<feature type="region of interest" description="Disordered" evidence="1">
    <location>
        <begin position="292"/>
        <end position="336"/>
    </location>
</feature>
<sequence length="336" mass="37932">MPQPPLDVHKYFNKPLWRIPDKYPPGTGGTGARKEWPEGTLSGIEVVDDFGKLVTEYFDKFPKEPIYPNPYAKYPKFVQVEYELPEAFKTSQDLQKALAMLPLACVSSVITALEDGPQGCTSNKRVDAAGYESDGGEEPETSLPPKDPSKIWKWRFSKSPLGSGELLLVKGETNDVNMVVRTINPAAFTSADWEEFVVTGPYHYNTKSKASWYWSRTWGACKRLDTRWWVLTDWQRWVFGKFNDDESHGWVSPILDYNTQGPTVLQALFYWTQSSIGAKDGFQRSAKDVSSLPELFPDTPARRVSVSGKGGHVPRDPRQVKKANESDIEESDAEDH</sequence>
<accession>A0A0J0XUT0</accession>
<feature type="compositionally biased region" description="Basic and acidic residues" evidence="1">
    <location>
        <begin position="313"/>
        <end position="325"/>
    </location>
</feature>
<dbReference type="EMBL" id="KQ087184">
    <property type="protein sequence ID" value="KLT44830.1"/>
    <property type="molecule type" value="Genomic_DNA"/>
</dbReference>
<proteinExistence type="predicted"/>
<dbReference type="GeneID" id="28982838"/>
<gene>
    <name evidence="2" type="ORF">CC85DRAFT_283125</name>
</gene>
<evidence type="ECO:0000256" key="1">
    <source>
        <dbReference type="SAM" id="MobiDB-lite"/>
    </source>
</evidence>
<dbReference type="AlphaFoldDB" id="A0A0J0XUT0"/>